<gene>
    <name evidence="2" type="ORF">FRX31_015203</name>
</gene>
<protein>
    <submittedName>
        <fullName evidence="2">Uncharacterized protein</fullName>
    </submittedName>
</protein>
<evidence type="ECO:0000256" key="1">
    <source>
        <dbReference type="SAM" id="Coils"/>
    </source>
</evidence>
<proteinExistence type="predicted"/>
<dbReference type="AlphaFoldDB" id="A0A7J6WF18"/>
<feature type="coiled-coil region" evidence="1">
    <location>
        <begin position="1"/>
        <end position="42"/>
    </location>
</feature>
<name>A0A7J6WF18_THATH</name>
<accession>A0A7J6WF18</accession>
<keyword evidence="1" id="KW-0175">Coiled coil</keyword>
<dbReference type="EMBL" id="JABWDY010017657">
    <property type="protein sequence ID" value="KAF5195210.1"/>
    <property type="molecule type" value="Genomic_DNA"/>
</dbReference>
<sequence>MKSLEENLKSNDLKFAELNEKQNEFKEKLNELQVEMEDIRMIVLDMKSNLSSLSKNMESILKLQEKAVQANKVAATTSIDVASKDVRTLSSGDGVLGPPPSVVNHNGQAYGNNLGQAGGNNLGKFPDLNDHSNSNSFSLYGNFKIPKLDFPNSMVMMFVDGLGRLDEVYENVVGEFNKLQQTGSVMEYQEKFEDLQALVLIKNNKLDEGYFVDSFISGLNQVFSTNVCSKNLVSCNFFGKITRSSLENLQRSYKFNNKPLYLQPEAAFSQETSIYMLKGDNAEEEVEANEEFQQPGDLTVMEEQANNTEEVSISLNALQ</sequence>
<dbReference type="Proteomes" id="UP000554482">
    <property type="component" value="Unassembled WGS sequence"/>
</dbReference>
<reference evidence="2 3" key="1">
    <citation type="submission" date="2020-06" db="EMBL/GenBank/DDBJ databases">
        <title>Transcriptomic and genomic resources for Thalictrum thalictroides and T. hernandezii: Facilitating candidate gene discovery in an emerging model plant lineage.</title>
        <authorList>
            <person name="Arias T."/>
            <person name="Riano-Pachon D.M."/>
            <person name="Di Stilio V.S."/>
        </authorList>
    </citation>
    <scope>NUCLEOTIDE SEQUENCE [LARGE SCALE GENOMIC DNA]</scope>
    <source>
        <strain evidence="3">cv. WT478/WT964</strain>
        <tissue evidence="2">Leaves</tissue>
    </source>
</reference>
<evidence type="ECO:0000313" key="3">
    <source>
        <dbReference type="Proteomes" id="UP000554482"/>
    </source>
</evidence>
<keyword evidence="3" id="KW-1185">Reference proteome</keyword>
<organism evidence="2 3">
    <name type="scientific">Thalictrum thalictroides</name>
    <name type="common">Rue-anemone</name>
    <name type="synonym">Anemone thalictroides</name>
    <dbReference type="NCBI Taxonomy" id="46969"/>
    <lineage>
        <taxon>Eukaryota</taxon>
        <taxon>Viridiplantae</taxon>
        <taxon>Streptophyta</taxon>
        <taxon>Embryophyta</taxon>
        <taxon>Tracheophyta</taxon>
        <taxon>Spermatophyta</taxon>
        <taxon>Magnoliopsida</taxon>
        <taxon>Ranunculales</taxon>
        <taxon>Ranunculaceae</taxon>
        <taxon>Thalictroideae</taxon>
        <taxon>Thalictrum</taxon>
    </lineage>
</organism>
<evidence type="ECO:0000313" key="2">
    <source>
        <dbReference type="EMBL" id="KAF5195210.1"/>
    </source>
</evidence>
<feature type="non-terminal residue" evidence="2">
    <location>
        <position position="319"/>
    </location>
</feature>
<comment type="caution">
    <text evidence="2">The sequence shown here is derived from an EMBL/GenBank/DDBJ whole genome shotgun (WGS) entry which is preliminary data.</text>
</comment>